<dbReference type="HOGENOM" id="CLU_3230798_0_0_4"/>
<dbReference type="EMBL" id="CM000832">
    <property type="protein sequence ID" value="EET08737.1"/>
    <property type="molecule type" value="Genomic_DNA"/>
</dbReference>
<organism evidence="1">
    <name type="scientific">Burkholderia pseudomallei 1710a</name>
    <dbReference type="NCBI Taxonomy" id="320371"/>
    <lineage>
        <taxon>Bacteria</taxon>
        <taxon>Pseudomonadati</taxon>
        <taxon>Pseudomonadota</taxon>
        <taxon>Betaproteobacteria</taxon>
        <taxon>Burkholderiales</taxon>
        <taxon>Burkholderiaceae</taxon>
        <taxon>Burkholderia</taxon>
        <taxon>pseudomallei group</taxon>
    </lineage>
</organism>
<dbReference type="AlphaFoldDB" id="A0A0E1WGJ1"/>
<protein>
    <submittedName>
        <fullName evidence="1">Uncharacterized protein</fullName>
    </submittedName>
</protein>
<reference evidence="1" key="1">
    <citation type="submission" date="2009-05" db="EMBL/GenBank/DDBJ databases">
        <authorList>
            <person name="Harkins D.M."/>
            <person name="DeShazer D."/>
            <person name="Woods D.E."/>
            <person name="Brinkac L.M."/>
            <person name="Brown K.A."/>
            <person name="Hung G.C."/>
            <person name="Tuanyok A."/>
            <person name="Zhang B."/>
            <person name="Nierman W.C."/>
        </authorList>
    </citation>
    <scope>NUCLEOTIDE SEQUENCE [LARGE SCALE GENOMIC DNA]</scope>
    <source>
        <strain evidence="1">1710a</strain>
    </source>
</reference>
<sequence length="43" mass="4669">MRGKPQRYAGCPFGVVSSDDALAFGRISECRMNHRMAAARVGV</sequence>
<proteinExistence type="predicted"/>
<evidence type="ECO:0000313" key="1">
    <source>
        <dbReference type="EMBL" id="EET08737.1"/>
    </source>
</evidence>
<dbReference type="Proteomes" id="UP000001812">
    <property type="component" value="Chromosome I"/>
</dbReference>
<name>A0A0E1WGJ1_BURPE</name>
<gene>
    <name evidence="1" type="ORF">BURPS1710A_0475</name>
</gene>
<accession>A0A0E1WGJ1</accession>